<evidence type="ECO:0000313" key="2">
    <source>
        <dbReference type="EMBL" id="GES19596.1"/>
    </source>
</evidence>
<evidence type="ECO:0000313" key="3">
    <source>
        <dbReference type="Proteomes" id="UP000377595"/>
    </source>
</evidence>
<protein>
    <submittedName>
        <fullName evidence="2">Uncharacterized protein</fullName>
    </submittedName>
</protein>
<proteinExistence type="predicted"/>
<keyword evidence="3" id="KW-1185">Reference proteome</keyword>
<sequence>MSRSLIGSSRSAAALSLGLTVVTASPAAAAPKCGLTVTSLHTYDQAYKLEVACGPFMAPAEWHLYGDEIFATVVYRTTTGAVLDRTHWPYS</sequence>
<feature type="signal peptide" evidence="1">
    <location>
        <begin position="1"/>
        <end position="29"/>
    </location>
</feature>
<comment type="caution">
    <text evidence="2">The sequence shown here is derived from an EMBL/GenBank/DDBJ whole genome shotgun (WGS) entry which is preliminary data.</text>
</comment>
<gene>
    <name evidence="2" type="ORF">Aple_024920</name>
</gene>
<evidence type="ECO:0000256" key="1">
    <source>
        <dbReference type="SAM" id="SignalP"/>
    </source>
</evidence>
<dbReference type="AlphaFoldDB" id="A0A5M3XG22"/>
<name>A0A5M3XG22_9ACTN</name>
<reference evidence="2 3" key="1">
    <citation type="submission" date="2019-10" db="EMBL/GenBank/DDBJ databases">
        <title>Whole genome shotgun sequence of Acrocarpospora pleiomorpha NBRC 16267.</title>
        <authorList>
            <person name="Ichikawa N."/>
            <person name="Kimura A."/>
            <person name="Kitahashi Y."/>
            <person name="Komaki H."/>
            <person name="Oguchi A."/>
        </authorList>
    </citation>
    <scope>NUCLEOTIDE SEQUENCE [LARGE SCALE GENOMIC DNA]</scope>
    <source>
        <strain evidence="2 3">NBRC 16267</strain>
    </source>
</reference>
<dbReference type="EMBL" id="BLAF01000012">
    <property type="protein sequence ID" value="GES19596.1"/>
    <property type="molecule type" value="Genomic_DNA"/>
</dbReference>
<accession>A0A5M3XG22</accession>
<feature type="chain" id="PRO_5024338513" evidence="1">
    <location>
        <begin position="30"/>
        <end position="91"/>
    </location>
</feature>
<dbReference type="Proteomes" id="UP000377595">
    <property type="component" value="Unassembled WGS sequence"/>
</dbReference>
<keyword evidence="1" id="KW-0732">Signal</keyword>
<organism evidence="2 3">
    <name type="scientific">Acrocarpospora pleiomorpha</name>
    <dbReference type="NCBI Taxonomy" id="90975"/>
    <lineage>
        <taxon>Bacteria</taxon>
        <taxon>Bacillati</taxon>
        <taxon>Actinomycetota</taxon>
        <taxon>Actinomycetes</taxon>
        <taxon>Streptosporangiales</taxon>
        <taxon>Streptosporangiaceae</taxon>
        <taxon>Acrocarpospora</taxon>
    </lineage>
</organism>